<sequence length="66" mass="7565">MSKLTIGMFKSDFNVRDNFAWGIPNTDAMIKNYMHKLSRYASIMLGANGVNYSNNIRTIIKFCINI</sequence>
<evidence type="ECO:0000313" key="2">
    <source>
        <dbReference type="Proteomes" id="UP000042527"/>
    </source>
</evidence>
<reference evidence="2" key="1">
    <citation type="submission" date="2015-01" db="EMBL/GenBank/DDBJ databases">
        <authorList>
            <person name="Manzoor Shahid"/>
            <person name="Zubair Saima"/>
        </authorList>
    </citation>
    <scope>NUCLEOTIDE SEQUENCE [LARGE SCALE GENOMIC DNA]</scope>
    <source>
        <strain evidence="2">V1</strain>
    </source>
</reference>
<accession>A0A0B7GZI6</accession>
<evidence type="ECO:0000313" key="1">
    <source>
        <dbReference type="EMBL" id="CEM62081.1"/>
    </source>
</evidence>
<keyword evidence="2" id="KW-1185">Reference proteome</keyword>
<dbReference type="AlphaFoldDB" id="A0A0B7GZI6"/>
<name>A0A0B7GZI6_TREPH</name>
<protein>
    <submittedName>
        <fullName evidence="1">Uncharacterized protein</fullName>
    </submittedName>
</protein>
<organism evidence="1 2">
    <name type="scientific">Treponema phagedenis</name>
    <dbReference type="NCBI Taxonomy" id="162"/>
    <lineage>
        <taxon>Bacteria</taxon>
        <taxon>Pseudomonadati</taxon>
        <taxon>Spirochaetota</taxon>
        <taxon>Spirochaetia</taxon>
        <taxon>Spirochaetales</taxon>
        <taxon>Treponemataceae</taxon>
        <taxon>Treponema</taxon>
    </lineage>
</organism>
<proteinExistence type="predicted"/>
<dbReference type="EMBL" id="CDNC01000021">
    <property type="protein sequence ID" value="CEM62081.1"/>
    <property type="molecule type" value="Genomic_DNA"/>
</dbReference>
<gene>
    <name evidence="1" type="ORF">TPHV1_280013</name>
</gene>
<dbReference type="Proteomes" id="UP000042527">
    <property type="component" value="Unassembled WGS sequence"/>
</dbReference>